<evidence type="ECO:0000313" key="3">
    <source>
        <dbReference type="EMBL" id="PJZ26928.1"/>
    </source>
</evidence>
<dbReference type="GO" id="GO:0016810">
    <property type="term" value="F:hydrolase activity, acting on carbon-nitrogen (but not peptide) bonds"/>
    <property type="evidence" value="ECO:0007669"/>
    <property type="project" value="InterPro"/>
</dbReference>
<name>A0A2M9XGW1_9LEPT</name>
<evidence type="ECO:0000313" key="4">
    <source>
        <dbReference type="Proteomes" id="UP000232196"/>
    </source>
</evidence>
<gene>
    <name evidence="3" type="ORF">CH357_05450</name>
</gene>
<evidence type="ECO:0000256" key="1">
    <source>
        <dbReference type="ARBA" id="ARBA00022801"/>
    </source>
</evidence>
<dbReference type="Gene3D" id="2.30.40.10">
    <property type="entry name" value="Urease, subunit C, domain 1"/>
    <property type="match status" value="1"/>
</dbReference>
<dbReference type="AlphaFoldDB" id="A0A2M9XGW1"/>
<sequence length="409" mass="45326">MEWEIVNSKAVTPQGVLENSTIRIKDGRISSISSGIPQDVLPIRINLRGNFVYPGLINAHDHLLGTYLPKVGTNRPYLNWLPWDNDLKSSVVYAERQQLEPEQLYLLGSYKNLISGVTSVLDHIPHFVQKPFLDKSPVRILERFTLSHSICSYSLGWGDGPQIEYARAKEGNLPFVTHISEGFDEESKNALKELNSLGCLGENTVLVHGIAFDTKDIQIVSKTKASLVWCPESNLFMFGKTAPIQEILEAGINVSLGTDSPMSGSINIFQEIKSAREFFAKEYGKELDPKIVFKMVTENPAKALRVENDLGKLEIGKKADLLVLSSEKEDAYQTLCNADLKSVRLVVKDGKPSYGDLSLKDFFDETGVTGREIKIAGTDKYLAGDPLGLLESVTRALGYKKDLAFFPVG</sequence>
<organism evidence="3 4">
    <name type="scientific">Leptospira hartskeerlii</name>
    <dbReference type="NCBI Taxonomy" id="2023177"/>
    <lineage>
        <taxon>Bacteria</taxon>
        <taxon>Pseudomonadati</taxon>
        <taxon>Spirochaetota</taxon>
        <taxon>Spirochaetia</taxon>
        <taxon>Leptospirales</taxon>
        <taxon>Leptospiraceae</taxon>
        <taxon>Leptospira</taxon>
    </lineage>
</organism>
<dbReference type="Proteomes" id="UP000232196">
    <property type="component" value="Unassembled WGS sequence"/>
</dbReference>
<dbReference type="RefSeq" id="WP_100705721.1">
    <property type="nucleotide sequence ID" value="NZ_NPDL01000002.1"/>
</dbReference>
<keyword evidence="4" id="KW-1185">Reference proteome</keyword>
<dbReference type="PANTHER" id="PTHR43794">
    <property type="entry name" value="AMINOHYDROLASE SSNA-RELATED"/>
    <property type="match status" value="1"/>
</dbReference>
<proteinExistence type="predicted"/>
<dbReference type="InterPro" id="IPR011059">
    <property type="entry name" value="Metal-dep_hydrolase_composite"/>
</dbReference>
<dbReference type="SUPFAM" id="SSF51338">
    <property type="entry name" value="Composite domain of metallo-dependent hydrolases"/>
    <property type="match status" value="1"/>
</dbReference>
<dbReference type="EMBL" id="NPDN01000002">
    <property type="protein sequence ID" value="PJZ26928.1"/>
    <property type="molecule type" value="Genomic_DNA"/>
</dbReference>
<feature type="domain" description="Amidohydrolase-related" evidence="2">
    <location>
        <begin position="176"/>
        <end position="351"/>
    </location>
</feature>
<protein>
    <submittedName>
        <fullName evidence="3">Hydrolase</fullName>
    </submittedName>
</protein>
<dbReference type="OrthoDB" id="9807210at2"/>
<dbReference type="Pfam" id="PF01979">
    <property type="entry name" value="Amidohydro_1"/>
    <property type="match status" value="1"/>
</dbReference>
<dbReference type="InterPro" id="IPR032466">
    <property type="entry name" value="Metal_Hydrolase"/>
</dbReference>
<dbReference type="InterPro" id="IPR050287">
    <property type="entry name" value="MTA/SAH_deaminase"/>
</dbReference>
<comment type="caution">
    <text evidence="3">The sequence shown here is derived from an EMBL/GenBank/DDBJ whole genome shotgun (WGS) entry which is preliminary data.</text>
</comment>
<dbReference type="InterPro" id="IPR006680">
    <property type="entry name" value="Amidohydro-rel"/>
</dbReference>
<accession>A0A2M9XGW1</accession>
<dbReference type="SUPFAM" id="SSF51556">
    <property type="entry name" value="Metallo-dependent hydrolases"/>
    <property type="match status" value="1"/>
</dbReference>
<dbReference type="PANTHER" id="PTHR43794:SF11">
    <property type="entry name" value="AMIDOHYDROLASE-RELATED DOMAIN-CONTAINING PROTEIN"/>
    <property type="match status" value="1"/>
</dbReference>
<reference evidence="3 4" key="1">
    <citation type="submission" date="2017-07" db="EMBL/GenBank/DDBJ databases">
        <title>Leptospira spp. isolated from tropical soils.</title>
        <authorList>
            <person name="Thibeaux R."/>
            <person name="Iraola G."/>
            <person name="Ferres I."/>
            <person name="Bierque E."/>
            <person name="Girault D."/>
            <person name="Soupe-Gilbert M.-E."/>
            <person name="Picardeau M."/>
            <person name="Goarant C."/>
        </authorList>
    </citation>
    <scope>NUCLEOTIDE SEQUENCE [LARGE SCALE GENOMIC DNA]</scope>
    <source>
        <strain evidence="3 4">MCA1-C-A1</strain>
    </source>
</reference>
<keyword evidence="1 3" id="KW-0378">Hydrolase</keyword>
<evidence type="ECO:0000259" key="2">
    <source>
        <dbReference type="Pfam" id="PF01979"/>
    </source>
</evidence>
<dbReference type="Gene3D" id="3.20.20.140">
    <property type="entry name" value="Metal-dependent hydrolases"/>
    <property type="match status" value="2"/>
</dbReference>